<evidence type="ECO:0000313" key="5">
    <source>
        <dbReference type="EMBL" id="KRN30522.1"/>
    </source>
</evidence>
<dbReference type="InterPro" id="IPR037171">
    <property type="entry name" value="NagB/RpiA_transferase-like"/>
</dbReference>
<dbReference type="PANTHER" id="PTHR30363">
    <property type="entry name" value="HTH-TYPE TRANSCRIPTIONAL REGULATOR SRLR-RELATED"/>
    <property type="match status" value="1"/>
</dbReference>
<keyword evidence="2" id="KW-0804">Transcription</keyword>
<evidence type="ECO:0000259" key="3">
    <source>
        <dbReference type="PROSITE" id="PS51000"/>
    </source>
</evidence>
<dbReference type="EMBL" id="JQAZ01000006">
    <property type="protein sequence ID" value="KRN30522.1"/>
    <property type="molecule type" value="Genomic_DNA"/>
</dbReference>
<proteinExistence type="predicted"/>
<gene>
    <name evidence="4" type="ORF">IV38_GL001848</name>
    <name evidence="5" type="ORF">IV40_GL001707</name>
</gene>
<dbReference type="PROSITE" id="PS51000">
    <property type="entry name" value="HTH_DEOR_2"/>
    <property type="match status" value="1"/>
</dbReference>
<reference evidence="6 7" key="1">
    <citation type="journal article" date="2015" name="Genome Announc.">
        <title>Expanding the biotechnology potential of lactobacilli through comparative genomics of 213 strains and associated genera.</title>
        <authorList>
            <person name="Sun Z."/>
            <person name="Harris H.M."/>
            <person name="McCann A."/>
            <person name="Guo C."/>
            <person name="Argimon S."/>
            <person name="Zhang W."/>
            <person name="Yang X."/>
            <person name="Jeffery I.B."/>
            <person name="Cooney J.C."/>
            <person name="Kagawa T.F."/>
            <person name="Liu W."/>
            <person name="Song Y."/>
            <person name="Salvetti E."/>
            <person name="Wrobel A."/>
            <person name="Rasinkangas P."/>
            <person name="Parkhill J."/>
            <person name="Rea M.C."/>
            <person name="O'Sullivan O."/>
            <person name="Ritari J."/>
            <person name="Douillard F.P."/>
            <person name="Paul Ross R."/>
            <person name="Yang R."/>
            <person name="Briner A.E."/>
            <person name="Felis G.E."/>
            <person name="de Vos W.M."/>
            <person name="Barrangou R."/>
            <person name="Klaenhammer T.R."/>
            <person name="Caufield P.W."/>
            <person name="Cui Y."/>
            <person name="Zhang H."/>
            <person name="O'Toole P.W."/>
        </authorList>
    </citation>
    <scope>NUCLEOTIDE SEQUENCE [LARGE SCALE GENOMIC DNA]</scope>
    <source>
        <strain evidence="4 7">ATCC BAA-66</strain>
        <strain evidence="5 6">DSM 13344</strain>
    </source>
</reference>
<dbReference type="Gene3D" id="1.10.10.10">
    <property type="entry name" value="Winged helix-like DNA-binding domain superfamily/Winged helix DNA-binding domain"/>
    <property type="match status" value="1"/>
</dbReference>
<keyword evidence="6" id="KW-1185">Reference proteome</keyword>
<dbReference type="SUPFAM" id="SSF46785">
    <property type="entry name" value="Winged helix' DNA-binding domain"/>
    <property type="match status" value="1"/>
</dbReference>
<protein>
    <submittedName>
        <fullName evidence="4">DeoR family transcriptional regulator</fullName>
    </submittedName>
</protein>
<dbReference type="STRING" id="81857.IV38_GL001848"/>
<dbReference type="Gene3D" id="3.40.50.1360">
    <property type="match status" value="1"/>
</dbReference>
<dbReference type="AlphaFoldDB" id="A0A0R2FRI5"/>
<dbReference type="InterPro" id="IPR036390">
    <property type="entry name" value="WH_DNA-bd_sf"/>
</dbReference>
<dbReference type="PANTHER" id="PTHR30363:SF60">
    <property type="entry name" value="HTH-TYPE TRANSCRIPTIONAL REGULATOR IOLR"/>
    <property type="match status" value="1"/>
</dbReference>
<dbReference type="Pfam" id="PF08220">
    <property type="entry name" value="HTH_DeoR"/>
    <property type="match status" value="1"/>
</dbReference>
<dbReference type="EMBL" id="JQAT01000005">
    <property type="protein sequence ID" value="KRN28007.1"/>
    <property type="molecule type" value="Genomic_DNA"/>
</dbReference>
<dbReference type="GO" id="GO:0003700">
    <property type="term" value="F:DNA-binding transcription factor activity"/>
    <property type="evidence" value="ECO:0007669"/>
    <property type="project" value="InterPro"/>
</dbReference>
<evidence type="ECO:0000256" key="2">
    <source>
        <dbReference type="ARBA" id="ARBA00023163"/>
    </source>
</evidence>
<dbReference type="InterPro" id="IPR014036">
    <property type="entry name" value="DeoR-like_C"/>
</dbReference>
<feature type="domain" description="HTH deoR-type" evidence="3">
    <location>
        <begin position="1"/>
        <end position="48"/>
    </location>
</feature>
<dbReference type="SMART" id="SM01134">
    <property type="entry name" value="DeoRC"/>
    <property type="match status" value="1"/>
</dbReference>
<dbReference type="InterPro" id="IPR001034">
    <property type="entry name" value="DeoR_HTH"/>
</dbReference>
<sequence>MDLIQTNGSVKMVDLAKQFNVSRETIRRDILSLSNTGKVKKLFGTVISENKFTIPTVNSRIATHRQEKEAIAKKAVSLLPEHCVLYIDAGSTALAFARELKQKSGYTILTNSFPVVNELNESKNKLIFIGGSVDNLTMATTGTQALDFINKIKLNVVILGTSGFLDHHGPTSNSLDDFQIKTKLIEDANIAMVLTDSSKANESALVEYADWNNIRYLITDAQLSKSALNEIQKKTDIIQVTTLKSN</sequence>
<evidence type="ECO:0000313" key="4">
    <source>
        <dbReference type="EMBL" id="KRN28007.1"/>
    </source>
</evidence>
<evidence type="ECO:0000313" key="7">
    <source>
        <dbReference type="Proteomes" id="UP000051751"/>
    </source>
</evidence>
<dbReference type="PATRIC" id="fig|81857.3.peg.1865"/>
<evidence type="ECO:0000256" key="1">
    <source>
        <dbReference type="ARBA" id="ARBA00023015"/>
    </source>
</evidence>
<dbReference type="SUPFAM" id="SSF100950">
    <property type="entry name" value="NagB/RpiA/CoA transferase-like"/>
    <property type="match status" value="1"/>
</dbReference>
<organism evidence="4 7">
    <name type="scientific">Lactobacillus selangorensis</name>
    <dbReference type="NCBI Taxonomy" id="81857"/>
    <lineage>
        <taxon>Bacteria</taxon>
        <taxon>Bacillati</taxon>
        <taxon>Bacillota</taxon>
        <taxon>Bacilli</taxon>
        <taxon>Lactobacillales</taxon>
        <taxon>Lactobacillaceae</taxon>
        <taxon>Lactobacillus</taxon>
    </lineage>
</organism>
<dbReference type="Pfam" id="PF00455">
    <property type="entry name" value="DeoRC"/>
    <property type="match status" value="1"/>
</dbReference>
<evidence type="ECO:0000313" key="6">
    <source>
        <dbReference type="Proteomes" id="UP000051645"/>
    </source>
</evidence>
<dbReference type="InterPro" id="IPR036388">
    <property type="entry name" value="WH-like_DNA-bd_sf"/>
</dbReference>
<name>A0A0R2FRI5_9LACO</name>
<dbReference type="InterPro" id="IPR050313">
    <property type="entry name" value="Carb_Metab_HTH_regulators"/>
</dbReference>
<accession>A0A0R2FRI5</accession>
<dbReference type="Proteomes" id="UP000051751">
    <property type="component" value="Unassembled WGS sequence"/>
</dbReference>
<dbReference type="SMART" id="SM00420">
    <property type="entry name" value="HTH_DEOR"/>
    <property type="match status" value="1"/>
</dbReference>
<comment type="caution">
    <text evidence="4">The sequence shown here is derived from an EMBL/GenBank/DDBJ whole genome shotgun (WGS) entry which is preliminary data.</text>
</comment>
<keyword evidence="1" id="KW-0805">Transcription regulation</keyword>
<dbReference type="Proteomes" id="UP000051645">
    <property type="component" value="Unassembled WGS sequence"/>
</dbReference>